<evidence type="ECO:0000313" key="7">
    <source>
        <dbReference type="Proteomes" id="UP000645462"/>
    </source>
</evidence>
<dbReference type="Gene3D" id="3.40.50.300">
    <property type="entry name" value="P-loop containing nucleotide triphosphate hydrolases"/>
    <property type="match status" value="1"/>
</dbReference>
<accession>A0ABQ1KTX9</accession>
<dbReference type="Pfam" id="PF00005">
    <property type="entry name" value="ABC_tran"/>
    <property type="match status" value="1"/>
</dbReference>
<keyword evidence="3" id="KW-0547">Nucleotide-binding</keyword>
<evidence type="ECO:0000256" key="2">
    <source>
        <dbReference type="ARBA" id="ARBA00022448"/>
    </source>
</evidence>
<dbReference type="PANTHER" id="PTHR42788:SF13">
    <property type="entry name" value="ALIPHATIC SULFONATES IMPORT ATP-BINDING PROTEIN SSUB"/>
    <property type="match status" value="1"/>
</dbReference>
<sequence length="267" mass="29596">MADVASNPAPKISARNVTKVYETASGHMTAVDDFTLDVAEGEFLAIVGPSGCGKSTFLRMLAGLEDVSSGQLTIRPGTDPKTPLNSVVFQEYAIFPWKTVIQNVAFGLQMRGVSERERLDVAQGWLDRVGLAKFADHYPHQISGGMKQRVSIVRALANDPEVLLMDEPLGALDAQTRVVLQEELLRIWEETRKTVVYITHSLEEAVLLGDRVVLMSAQPGRILEVYDIDIPRPRSIETMNLPAFALYRGAIWDRLSAEVTRAMEMQQ</sequence>
<proteinExistence type="inferred from homology"/>
<feature type="domain" description="ABC transporter" evidence="5">
    <location>
        <begin position="12"/>
        <end position="242"/>
    </location>
</feature>
<dbReference type="CDD" id="cd03293">
    <property type="entry name" value="ABC_NrtD_SsuB_transporters"/>
    <property type="match status" value="1"/>
</dbReference>
<dbReference type="GO" id="GO:0005524">
    <property type="term" value="F:ATP binding"/>
    <property type="evidence" value="ECO:0007669"/>
    <property type="project" value="UniProtKB-KW"/>
</dbReference>
<organism evidence="6 7">
    <name type="scientific">Marivita lacus</name>
    <dbReference type="NCBI Taxonomy" id="1323742"/>
    <lineage>
        <taxon>Bacteria</taxon>
        <taxon>Pseudomonadati</taxon>
        <taxon>Pseudomonadota</taxon>
        <taxon>Alphaproteobacteria</taxon>
        <taxon>Rhodobacterales</taxon>
        <taxon>Roseobacteraceae</taxon>
        <taxon>Marivita</taxon>
    </lineage>
</organism>
<dbReference type="InterPro" id="IPR017871">
    <property type="entry name" value="ABC_transporter-like_CS"/>
</dbReference>
<keyword evidence="2" id="KW-0813">Transport</keyword>
<name>A0ABQ1KTX9_9RHOB</name>
<evidence type="ECO:0000256" key="1">
    <source>
        <dbReference type="ARBA" id="ARBA00005417"/>
    </source>
</evidence>
<evidence type="ECO:0000256" key="4">
    <source>
        <dbReference type="ARBA" id="ARBA00022840"/>
    </source>
</evidence>
<keyword evidence="7" id="KW-1185">Reference proteome</keyword>
<dbReference type="PANTHER" id="PTHR42788">
    <property type="entry name" value="TAURINE IMPORT ATP-BINDING PROTEIN-RELATED"/>
    <property type="match status" value="1"/>
</dbReference>
<evidence type="ECO:0000313" key="6">
    <source>
        <dbReference type="EMBL" id="GGC07103.1"/>
    </source>
</evidence>
<dbReference type="InterPro" id="IPR003593">
    <property type="entry name" value="AAA+_ATPase"/>
</dbReference>
<dbReference type="EMBL" id="BMFC01000005">
    <property type="protein sequence ID" value="GGC07103.1"/>
    <property type="molecule type" value="Genomic_DNA"/>
</dbReference>
<evidence type="ECO:0000256" key="3">
    <source>
        <dbReference type="ARBA" id="ARBA00022741"/>
    </source>
</evidence>
<dbReference type="PROSITE" id="PS50893">
    <property type="entry name" value="ABC_TRANSPORTER_2"/>
    <property type="match status" value="1"/>
</dbReference>
<gene>
    <name evidence="6" type="ORF">GCM10011363_24760</name>
</gene>
<comment type="similarity">
    <text evidence="1">Belongs to the ABC transporter superfamily.</text>
</comment>
<reference evidence="7" key="1">
    <citation type="journal article" date="2019" name="Int. J. Syst. Evol. Microbiol.">
        <title>The Global Catalogue of Microorganisms (GCM) 10K type strain sequencing project: providing services to taxonomists for standard genome sequencing and annotation.</title>
        <authorList>
            <consortium name="The Broad Institute Genomics Platform"/>
            <consortium name="The Broad Institute Genome Sequencing Center for Infectious Disease"/>
            <person name="Wu L."/>
            <person name="Ma J."/>
        </authorList>
    </citation>
    <scope>NUCLEOTIDE SEQUENCE [LARGE SCALE GENOMIC DNA]</scope>
    <source>
        <strain evidence="7">CGMCC 1.12478</strain>
    </source>
</reference>
<evidence type="ECO:0000259" key="5">
    <source>
        <dbReference type="PROSITE" id="PS50893"/>
    </source>
</evidence>
<dbReference type="SMART" id="SM00382">
    <property type="entry name" value="AAA"/>
    <property type="match status" value="1"/>
</dbReference>
<dbReference type="SUPFAM" id="SSF52540">
    <property type="entry name" value="P-loop containing nucleoside triphosphate hydrolases"/>
    <property type="match status" value="1"/>
</dbReference>
<dbReference type="InterPro" id="IPR050166">
    <property type="entry name" value="ABC_transporter_ATP-bind"/>
</dbReference>
<dbReference type="InterPro" id="IPR027417">
    <property type="entry name" value="P-loop_NTPase"/>
</dbReference>
<keyword evidence="4 6" id="KW-0067">ATP-binding</keyword>
<protein>
    <submittedName>
        <fullName evidence="6">Nitrate ABC transporter ATP-binding protein</fullName>
    </submittedName>
</protein>
<comment type="caution">
    <text evidence="6">The sequence shown here is derived from an EMBL/GenBank/DDBJ whole genome shotgun (WGS) entry which is preliminary data.</text>
</comment>
<dbReference type="InterPro" id="IPR003439">
    <property type="entry name" value="ABC_transporter-like_ATP-bd"/>
</dbReference>
<dbReference type="PROSITE" id="PS00211">
    <property type="entry name" value="ABC_TRANSPORTER_1"/>
    <property type="match status" value="1"/>
</dbReference>
<dbReference type="Proteomes" id="UP000645462">
    <property type="component" value="Unassembled WGS sequence"/>
</dbReference>